<gene>
    <name evidence="1" type="ORF">SAGO17_0046</name>
</gene>
<reference evidence="1" key="1">
    <citation type="journal article" date="2017" name="ISME J.">
        <title>Genomic exploration of individual giant ocean viruses.</title>
        <authorList>
            <person name="Wilson W.H."/>
            <person name="Gilg I.C."/>
            <person name="Moniruzzaman M."/>
            <person name="Field E.K."/>
            <person name="Koren S."/>
            <person name="LeCleir G.R."/>
            <person name="Martinez Martinez J."/>
            <person name="Poulton N.J."/>
            <person name="Swan B.K."/>
            <person name="Stepanauskas R."/>
            <person name="Wilhelm S.W."/>
        </authorList>
    </citation>
    <scope>NUCLEOTIDE SEQUENCE</scope>
</reference>
<proteinExistence type="predicted"/>
<sequence length="825" mass="86589">MTTTEAMFFHIENPWEFQTIGTGAANNLILKSTIDNTNFVIRDSSDTDRFTFQVSTTGTSILTIDGTQIIDYTGTEALLVRKEGDSGDLLIVDTTNDLVKVLSTVESTGLGIGALQISGGASISKTLHTGNGLYVRGNSKSQTETFDIVLGNAPSNVNNDYCSMIRSVSTSGANFGSTMSFYTHENTTNFSDPTLALSIFSNQFTQFEGGVTIDVTSSNSFKVQKDGNSGDILTIDSSNENIIVHTTEESISNNSGALQVKGGIGALGNIFVGGEVTIESTNNSQSVTNGGALLVNGGVAIGKDTYLGGNLETIGVVYFKGTTEESTNYFDTTNTLRWTFGKTTGHDFFINRYNSSGVLIDQPLFIDVDSGETLFAVNTPSTSTNATLKTNGGISILGTEDAVSLSSGGGLTVLGGAAINKNLFIGGNTTLSSTTQSNDTSSGSFIIDGGLAVKKNLNIGGDTIITGNLTVQGTATSISTTQILLEDNIAIYNSGPSGTSDSGFLVERFQSENDAGTGDLVSDIPTIQNTFPSQSGTNSTNAILHAAANASNDFYNNWYVKITSGFSANQVRKIIDYDGTTKIITINSAWTTQNPSSGDTFELFNKPLIGIIYNEVNDRFHLTGTDSDPGTGSVNYTDEIDLYLKNITLTGTKPSDSLSSAGLYSLGGASFGSTQDASSVTSGGSITTAGGLSVAKNVIIGTGLTVNGANITPNTEDIYTEASFSGANNQASPANVTGLAFTNGGTAAFDAWVYAKVLATSNLYTHFHLRGVQRDSDWNLVTTFVGDSSGITFTINSAGQIQYTSDNYSGFTSLTLKFRALTITF</sequence>
<dbReference type="EMBL" id="KY565520">
    <property type="protein sequence ID" value="ARR74965.1"/>
    <property type="molecule type" value="Genomic_DNA"/>
</dbReference>
<name>A0A1X9VNQ1_9VIRU</name>
<protein>
    <submittedName>
        <fullName evidence="1">Uncharacterized protein</fullName>
    </submittedName>
</protein>
<organism evidence="1">
    <name type="scientific">Mimivirus AB-566-O17</name>
    <dbReference type="NCBI Taxonomy" id="1988039"/>
    <lineage>
        <taxon>Viruses</taxon>
        <taxon>Varidnaviria</taxon>
        <taxon>Bamfordvirae</taxon>
        <taxon>Nucleocytoviricota</taxon>
        <taxon>Megaviricetes</taxon>
        <taxon>Imitervirales</taxon>
        <taxon>Mimiviridae</taxon>
        <taxon>Megamimivirinae</taxon>
        <taxon>Mimivirus</taxon>
    </lineage>
</organism>
<accession>A0A1X9VNQ1</accession>
<evidence type="ECO:0000313" key="1">
    <source>
        <dbReference type="EMBL" id="ARR74965.1"/>
    </source>
</evidence>